<evidence type="ECO:0000256" key="1">
    <source>
        <dbReference type="ARBA" id="ARBA00004123"/>
    </source>
</evidence>
<dbReference type="CDD" id="cd00086">
    <property type="entry name" value="homeodomain"/>
    <property type="match status" value="1"/>
</dbReference>
<dbReference type="InterPro" id="IPR009057">
    <property type="entry name" value="Homeodomain-like_sf"/>
</dbReference>
<feature type="domain" description="Homeobox" evidence="7">
    <location>
        <begin position="7"/>
        <end position="67"/>
    </location>
</feature>
<dbReference type="AlphaFoldDB" id="A0A9P6YKC8"/>
<dbReference type="SMART" id="SM00389">
    <property type="entry name" value="HOX"/>
    <property type="match status" value="1"/>
</dbReference>
<evidence type="ECO:0000256" key="3">
    <source>
        <dbReference type="ARBA" id="ARBA00023155"/>
    </source>
</evidence>
<evidence type="ECO:0000313" key="8">
    <source>
        <dbReference type="EMBL" id="KAG1550254.1"/>
    </source>
</evidence>
<dbReference type="Proteomes" id="UP000717996">
    <property type="component" value="Unassembled WGS sequence"/>
</dbReference>
<dbReference type="GO" id="GO:0000978">
    <property type="term" value="F:RNA polymerase II cis-regulatory region sequence-specific DNA binding"/>
    <property type="evidence" value="ECO:0007669"/>
    <property type="project" value="TreeGrafter"/>
</dbReference>
<dbReference type="PANTHER" id="PTHR24324:SF5">
    <property type="entry name" value="HEMATOPOIETICALLY-EXPRESSED HOMEOBOX PROTEIN HHEX"/>
    <property type="match status" value="1"/>
</dbReference>
<dbReference type="GO" id="GO:0005634">
    <property type="term" value="C:nucleus"/>
    <property type="evidence" value="ECO:0007669"/>
    <property type="project" value="UniProtKB-SubCell"/>
</dbReference>
<dbReference type="InterPro" id="IPR051000">
    <property type="entry name" value="Homeobox_DNA-bind_prot"/>
</dbReference>
<keyword evidence="3 5" id="KW-0371">Homeobox</keyword>
<dbReference type="GO" id="GO:0030154">
    <property type="term" value="P:cell differentiation"/>
    <property type="evidence" value="ECO:0007669"/>
    <property type="project" value="TreeGrafter"/>
</dbReference>
<proteinExistence type="predicted"/>
<organism evidence="8 9">
    <name type="scientific">Rhizopus oryzae</name>
    <name type="common">Mucormycosis agent</name>
    <name type="synonym">Rhizopus arrhizus var. delemar</name>
    <dbReference type="NCBI Taxonomy" id="64495"/>
    <lineage>
        <taxon>Eukaryota</taxon>
        <taxon>Fungi</taxon>
        <taxon>Fungi incertae sedis</taxon>
        <taxon>Mucoromycota</taxon>
        <taxon>Mucoromycotina</taxon>
        <taxon>Mucoromycetes</taxon>
        <taxon>Mucorales</taxon>
        <taxon>Mucorineae</taxon>
        <taxon>Rhizopodaceae</taxon>
        <taxon>Rhizopus</taxon>
    </lineage>
</organism>
<evidence type="ECO:0000256" key="4">
    <source>
        <dbReference type="ARBA" id="ARBA00023242"/>
    </source>
</evidence>
<gene>
    <name evidence="8" type="ORF">G6F51_002548</name>
</gene>
<reference evidence="8" key="1">
    <citation type="journal article" date="2020" name="Microb. Genom.">
        <title>Genetic diversity of clinical and environmental Mucorales isolates obtained from an investigation of mucormycosis cases among solid organ transplant recipients.</title>
        <authorList>
            <person name="Nguyen M.H."/>
            <person name="Kaul D."/>
            <person name="Muto C."/>
            <person name="Cheng S.J."/>
            <person name="Richter R.A."/>
            <person name="Bruno V.M."/>
            <person name="Liu G."/>
            <person name="Beyhan S."/>
            <person name="Sundermann A.J."/>
            <person name="Mounaud S."/>
            <person name="Pasculle A.W."/>
            <person name="Nierman W.C."/>
            <person name="Driscoll E."/>
            <person name="Cumbie R."/>
            <person name="Clancy C.J."/>
            <person name="Dupont C.L."/>
        </authorList>
    </citation>
    <scope>NUCLEOTIDE SEQUENCE</scope>
    <source>
        <strain evidence="8">GL16</strain>
    </source>
</reference>
<dbReference type="Gene3D" id="1.10.10.60">
    <property type="entry name" value="Homeodomain-like"/>
    <property type="match status" value="1"/>
</dbReference>
<evidence type="ECO:0000256" key="6">
    <source>
        <dbReference type="RuleBase" id="RU000682"/>
    </source>
</evidence>
<comment type="caution">
    <text evidence="8">The sequence shown here is derived from an EMBL/GenBank/DDBJ whole genome shotgun (WGS) entry which is preliminary data.</text>
</comment>
<dbReference type="PROSITE" id="PS50071">
    <property type="entry name" value="HOMEOBOX_2"/>
    <property type="match status" value="1"/>
</dbReference>
<sequence length="316" mass="36086">MTEDIHVPPIKQRRRFSLEEAQFLEMEYNNNPSPTQDKIQQIASKINSPRKVVTTWFQNRRAKNRRRSKTQKDIDEYYTENYVSGVTTATYDVDALVAAEMDIMAGQEEPNLQVVKTDMLESSNVVEPYGIFTNCCSNLNDSLLYGVDDLRNVSSELDSSFLLYSICPCQLGLTNQGGDGGDYSSLCTLLYGEHCCSSPLPFASSNYHHLIQQHYYSIPCSFQCFDTYRKTFSFNHNPIKSGSHITSHVSPHEGNNLNTMRNYQFCVKPTDLLMENYMGFCYCKELLPEINNISDDDLATSLNTNHSLECSIKNYY</sequence>
<dbReference type="EMBL" id="JAANIT010000224">
    <property type="protein sequence ID" value="KAG1550254.1"/>
    <property type="molecule type" value="Genomic_DNA"/>
</dbReference>
<evidence type="ECO:0000259" key="7">
    <source>
        <dbReference type="PROSITE" id="PS50071"/>
    </source>
</evidence>
<evidence type="ECO:0000256" key="2">
    <source>
        <dbReference type="ARBA" id="ARBA00023125"/>
    </source>
</evidence>
<dbReference type="Pfam" id="PF00046">
    <property type="entry name" value="Homeodomain"/>
    <property type="match status" value="1"/>
</dbReference>
<keyword evidence="4 5" id="KW-0539">Nucleus</keyword>
<dbReference type="PANTHER" id="PTHR24324">
    <property type="entry name" value="HOMEOBOX PROTEIN HHEX"/>
    <property type="match status" value="1"/>
</dbReference>
<dbReference type="GO" id="GO:0006357">
    <property type="term" value="P:regulation of transcription by RNA polymerase II"/>
    <property type="evidence" value="ECO:0007669"/>
    <property type="project" value="TreeGrafter"/>
</dbReference>
<dbReference type="OrthoDB" id="6159439at2759"/>
<accession>A0A9P6YKC8</accession>
<keyword evidence="2 5" id="KW-0238">DNA-binding</keyword>
<protein>
    <recommendedName>
        <fullName evidence="7">Homeobox domain-containing protein</fullName>
    </recommendedName>
</protein>
<dbReference type="SUPFAM" id="SSF46689">
    <property type="entry name" value="Homeodomain-like"/>
    <property type="match status" value="1"/>
</dbReference>
<comment type="subcellular location">
    <subcellularLocation>
        <location evidence="1 5 6">Nucleus</location>
    </subcellularLocation>
</comment>
<dbReference type="InterPro" id="IPR001356">
    <property type="entry name" value="HD"/>
</dbReference>
<evidence type="ECO:0000313" key="9">
    <source>
        <dbReference type="Proteomes" id="UP000717996"/>
    </source>
</evidence>
<feature type="DNA-binding region" description="Homeobox" evidence="5">
    <location>
        <begin position="9"/>
        <end position="68"/>
    </location>
</feature>
<name>A0A9P6YKC8_RHIOR</name>
<evidence type="ECO:0000256" key="5">
    <source>
        <dbReference type="PROSITE-ProRule" id="PRU00108"/>
    </source>
</evidence>